<dbReference type="Gene3D" id="3.40.50.2300">
    <property type="match status" value="1"/>
</dbReference>
<evidence type="ECO:0000313" key="1">
    <source>
        <dbReference type="EMBL" id="TMQ68780.1"/>
    </source>
</evidence>
<dbReference type="EMBL" id="VBPA01000386">
    <property type="protein sequence ID" value="TMQ68780.1"/>
    <property type="molecule type" value="Genomic_DNA"/>
</dbReference>
<organism evidence="1 2">
    <name type="scientific">Eiseniibacteriota bacterium</name>
    <dbReference type="NCBI Taxonomy" id="2212470"/>
    <lineage>
        <taxon>Bacteria</taxon>
        <taxon>Candidatus Eiseniibacteriota</taxon>
    </lineage>
</organism>
<evidence type="ECO:0000313" key="2">
    <source>
        <dbReference type="Proteomes" id="UP000319836"/>
    </source>
</evidence>
<dbReference type="Proteomes" id="UP000319836">
    <property type="component" value="Unassembled WGS sequence"/>
</dbReference>
<evidence type="ECO:0008006" key="3">
    <source>
        <dbReference type="Google" id="ProtNLM"/>
    </source>
</evidence>
<sequence length="117" mass="12576">MSVVTDLLTSTRISSTGAHLGIDVLPVRPAEALEACRRGRVDLVVIDLESDPDAVQVVRALKQDPIARTIPVLAFFPHVRKALGESAKAAGAERVLPRSAFARRMGHWLSGELDTPA</sequence>
<accession>A0A538TYR0</accession>
<dbReference type="SUPFAM" id="SSF52172">
    <property type="entry name" value="CheY-like"/>
    <property type="match status" value="1"/>
</dbReference>
<gene>
    <name evidence="1" type="ORF">E6K80_13845</name>
</gene>
<protein>
    <recommendedName>
        <fullName evidence="3">Response regulator</fullName>
    </recommendedName>
</protein>
<proteinExistence type="predicted"/>
<name>A0A538TYR0_UNCEI</name>
<dbReference type="InterPro" id="IPR011006">
    <property type="entry name" value="CheY-like_superfamily"/>
</dbReference>
<reference evidence="1 2" key="1">
    <citation type="journal article" date="2019" name="Nat. Microbiol.">
        <title>Mediterranean grassland soil C-N compound turnover is dependent on rainfall and depth, and is mediated by genomically divergent microorganisms.</title>
        <authorList>
            <person name="Diamond S."/>
            <person name="Andeer P.F."/>
            <person name="Li Z."/>
            <person name="Crits-Christoph A."/>
            <person name="Burstein D."/>
            <person name="Anantharaman K."/>
            <person name="Lane K.R."/>
            <person name="Thomas B.C."/>
            <person name="Pan C."/>
            <person name="Northen T.R."/>
            <person name="Banfield J.F."/>
        </authorList>
    </citation>
    <scope>NUCLEOTIDE SEQUENCE [LARGE SCALE GENOMIC DNA]</scope>
    <source>
        <strain evidence="1">WS_10</strain>
    </source>
</reference>
<comment type="caution">
    <text evidence="1">The sequence shown here is derived from an EMBL/GenBank/DDBJ whole genome shotgun (WGS) entry which is preliminary data.</text>
</comment>
<dbReference type="AlphaFoldDB" id="A0A538TYR0"/>